<sequence>MQIQVLDVPKQWSVVLDERMMISAPQVTGEPLFYQSIINPVQVLDKYNQDVTELVLRTDKQAIEINNKDTRFLGLVDEQVITMEFADELVGDYHLILNGWVEYGYSQTMFAAWQAGESAQAPTIEYLLDGQWQVLLANFGYPAGMPRAASVPISIPTKTRFLRITTNMEIYFDQLGLFKAAQPESIIKYNLKLQTATLKQLGFPKRTDNYQRVPSYQFADIQPFWDTRFMAGAYTQLGDVTELLKHHDNALAIIGAGEAIELTYIDDLPVLDKRFNRYYILQFKGWAKDMDILTQNGETLAPIPAIGRVSAAAKRLNQKYNTRFKAGK</sequence>
<reference evidence="1" key="1">
    <citation type="submission" date="2018-06" db="EMBL/GenBank/DDBJ databases">
        <authorList>
            <person name="Zhirakovskaya E."/>
        </authorList>
    </citation>
    <scope>NUCLEOTIDE SEQUENCE</scope>
</reference>
<gene>
    <name evidence="1" type="ORF">MNBD_GAMMA01-952</name>
</gene>
<dbReference type="EMBL" id="UOEW01000078">
    <property type="protein sequence ID" value="VAW34659.1"/>
    <property type="molecule type" value="Genomic_DNA"/>
</dbReference>
<dbReference type="AlphaFoldDB" id="A0A3B0VCT2"/>
<protein>
    <submittedName>
        <fullName evidence="1">Uncharacterized protein</fullName>
    </submittedName>
</protein>
<evidence type="ECO:0000313" key="1">
    <source>
        <dbReference type="EMBL" id="VAW34659.1"/>
    </source>
</evidence>
<name>A0A3B0VCT2_9ZZZZ</name>
<accession>A0A3B0VCT2</accession>
<organism evidence="1">
    <name type="scientific">hydrothermal vent metagenome</name>
    <dbReference type="NCBI Taxonomy" id="652676"/>
    <lineage>
        <taxon>unclassified sequences</taxon>
        <taxon>metagenomes</taxon>
        <taxon>ecological metagenomes</taxon>
    </lineage>
</organism>
<proteinExistence type="predicted"/>